<dbReference type="InterPro" id="IPR029021">
    <property type="entry name" value="Prot-tyrosine_phosphatase-like"/>
</dbReference>
<comment type="catalytic activity">
    <reaction evidence="9">
        <text>O-phospho-L-threonyl-[protein] + H2O = L-threonyl-[protein] + phosphate</text>
        <dbReference type="Rhea" id="RHEA:47004"/>
        <dbReference type="Rhea" id="RHEA-COMP:11060"/>
        <dbReference type="Rhea" id="RHEA-COMP:11605"/>
        <dbReference type="ChEBI" id="CHEBI:15377"/>
        <dbReference type="ChEBI" id="CHEBI:30013"/>
        <dbReference type="ChEBI" id="CHEBI:43474"/>
        <dbReference type="ChEBI" id="CHEBI:61977"/>
        <dbReference type="EC" id="3.1.3.16"/>
    </reaction>
</comment>
<dbReference type="GO" id="GO:0017017">
    <property type="term" value="F:MAP kinase tyrosine/serine/threonine phosphatase activity"/>
    <property type="evidence" value="ECO:0007669"/>
    <property type="project" value="TreeGrafter"/>
</dbReference>
<dbReference type="PROSITE" id="PS00383">
    <property type="entry name" value="TYR_PHOSPHATASE_1"/>
    <property type="match status" value="1"/>
</dbReference>
<accession>A0AAV1DKW5</accession>
<evidence type="ECO:0000256" key="4">
    <source>
        <dbReference type="ARBA" id="ARBA00022490"/>
    </source>
</evidence>
<feature type="domain" description="Tyrosine specific protein phosphatases" evidence="12">
    <location>
        <begin position="84"/>
        <end position="142"/>
    </location>
</feature>
<keyword evidence="6" id="KW-0904">Protein phosphatase</keyword>
<name>A0AAV1DKW5_OLDCO</name>
<dbReference type="GO" id="GO:0005737">
    <property type="term" value="C:cytoplasm"/>
    <property type="evidence" value="ECO:0007669"/>
    <property type="project" value="UniProtKB-SubCell"/>
</dbReference>
<sequence length="167" mass="18153">MPFSIMFCCGSSSATKIRGDDVPSKIEEGLYLGSAKAAKNKTALQSLDVTHILTVADSLPPLYPNDFVYKIVDIQDTINTNISQHFDECVEFIDEAKKNGGSVLVHCAVGKSRSATTVIAYLMKKRGMSLSKALNRVQKKRPVASPNIGFMAQLRDLDKALKGSRSA</sequence>
<dbReference type="PROSITE" id="PS50056">
    <property type="entry name" value="TYR_PHOSPHATASE_2"/>
    <property type="match status" value="1"/>
</dbReference>
<comment type="similarity">
    <text evidence="3">Belongs to the protein-tyrosine phosphatase family. Non-receptor class dual specificity subfamily.</text>
</comment>
<dbReference type="AlphaFoldDB" id="A0AAV1DKW5"/>
<keyword evidence="14" id="KW-1185">Reference proteome</keyword>
<reference evidence="13" key="1">
    <citation type="submission" date="2023-03" db="EMBL/GenBank/DDBJ databases">
        <authorList>
            <person name="Julca I."/>
        </authorList>
    </citation>
    <scope>NUCLEOTIDE SEQUENCE</scope>
</reference>
<evidence type="ECO:0000256" key="2">
    <source>
        <dbReference type="ARBA" id="ARBA00004496"/>
    </source>
</evidence>
<dbReference type="GO" id="GO:0008330">
    <property type="term" value="F:protein tyrosine/threonine phosphatase activity"/>
    <property type="evidence" value="ECO:0007669"/>
    <property type="project" value="TreeGrafter"/>
</dbReference>
<dbReference type="GO" id="GO:0005634">
    <property type="term" value="C:nucleus"/>
    <property type="evidence" value="ECO:0007669"/>
    <property type="project" value="UniProtKB-SubCell"/>
</dbReference>
<dbReference type="SMART" id="SM00195">
    <property type="entry name" value="DSPc"/>
    <property type="match status" value="1"/>
</dbReference>
<dbReference type="PROSITE" id="PS50054">
    <property type="entry name" value="TYR_PHOSPHATASE_DUAL"/>
    <property type="match status" value="1"/>
</dbReference>
<evidence type="ECO:0000313" key="14">
    <source>
        <dbReference type="Proteomes" id="UP001161247"/>
    </source>
</evidence>
<keyword evidence="5" id="KW-0378">Hydrolase</keyword>
<evidence type="ECO:0000256" key="5">
    <source>
        <dbReference type="ARBA" id="ARBA00022801"/>
    </source>
</evidence>
<dbReference type="InterPro" id="IPR000340">
    <property type="entry name" value="Dual-sp_phosphatase_cat-dom"/>
</dbReference>
<dbReference type="PANTHER" id="PTHR10159:SF511">
    <property type="entry name" value="DUAL SPECIFICITY PROTEIN PHOSPHATASE 1"/>
    <property type="match status" value="1"/>
</dbReference>
<dbReference type="PANTHER" id="PTHR10159">
    <property type="entry name" value="DUAL SPECIFICITY PROTEIN PHOSPHATASE"/>
    <property type="match status" value="1"/>
</dbReference>
<evidence type="ECO:0000313" key="13">
    <source>
        <dbReference type="EMBL" id="CAI9108348.1"/>
    </source>
</evidence>
<dbReference type="Gene3D" id="3.90.190.10">
    <property type="entry name" value="Protein tyrosine phosphatase superfamily"/>
    <property type="match status" value="1"/>
</dbReference>
<evidence type="ECO:0000256" key="1">
    <source>
        <dbReference type="ARBA" id="ARBA00004123"/>
    </source>
</evidence>
<dbReference type="InterPro" id="IPR000387">
    <property type="entry name" value="Tyr_Pase_dom"/>
</dbReference>
<dbReference type="FunFam" id="3.90.190.10:FF:000056">
    <property type="entry name" value="Dual specificity phosphatase 12"/>
    <property type="match status" value="1"/>
</dbReference>
<dbReference type="InterPro" id="IPR020422">
    <property type="entry name" value="TYR_PHOSPHATASE_DUAL_dom"/>
</dbReference>
<evidence type="ECO:0000256" key="10">
    <source>
        <dbReference type="ARBA" id="ARBA00051722"/>
    </source>
</evidence>
<dbReference type="GO" id="GO:0043409">
    <property type="term" value="P:negative regulation of MAPK cascade"/>
    <property type="evidence" value="ECO:0007669"/>
    <property type="project" value="TreeGrafter"/>
</dbReference>
<evidence type="ECO:0000256" key="3">
    <source>
        <dbReference type="ARBA" id="ARBA00008601"/>
    </source>
</evidence>
<comment type="subcellular location">
    <subcellularLocation>
        <location evidence="2">Cytoplasm</location>
    </subcellularLocation>
    <subcellularLocation>
        <location evidence="1">Nucleus</location>
    </subcellularLocation>
</comment>
<dbReference type="GO" id="GO:0033550">
    <property type="term" value="F:MAP kinase tyrosine phosphatase activity"/>
    <property type="evidence" value="ECO:0007669"/>
    <property type="project" value="TreeGrafter"/>
</dbReference>
<organism evidence="13 14">
    <name type="scientific">Oldenlandia corymbosa var. corymbosa</name>
    <dbReference type="NCBI Taxonomy" id="529605"/>
    <lineage>
        <taxon>Eukaryota</taxon>
        <taxon>Viridiplantae</taxon>
        <taxon>Streptophyta</taxon>
        <taxon>Embryophyta</taxon>
        <taxon>Tracheophyta</taxon>
        <taxon>Spermatophyta</taxon>
        <taxon>Magnoliopsida</taxon>
        <taxon>eudicotyledons</taxon>
        <taxon>Gunneridae</taxon>
        <taxon>Pentapetalae</taxon>
        <taxon>asterids</taxon>
        <taxon>lamiids</taxon>
        <taxon>Gentianales</taxon>
        <taxon>Rubiaceae</taxon>
        <taxon>Rubioideae</taxon>
        <taxon>Spermacoceae</taxon>
        <taxon>Hedyotis-Oldenlandia complex</taxon>
        <taxon>Oldenlandia</taxon>
    </lineage>
</organism>
<comment type="catalytic activity">
    <reaction evidence="10">
        <text>O-phospho-L-tyrosyl-[protein] + H2O = L-tyrosyl-[protein] + phosphate</text>
        <dbReference type="Rhea" id="RHEA:10684"/>
        <dbReference type="Rhea" id="RHEA-COMP:10136"/>
        <dbReference type="Rhea" id="RHEA-COMP:20101"/>
        <dbReference type="ChEBI" id="CHEBI:15377"/>
        <dbReference type="ChEBI" id="CHEBI:43474"/>
        <dbReference type="ChEBI" id="CHEBI:46858"/>
        <dbReference type="ChEBI" id="CHEBI:61978"/>
        <dbReference type="EC" id="3.1.3.48"/>
    </reaction>
</comment>
<keyword evidence="4" id="KW-0963">Cytoplasm</keyword>
<evidence type="ECO:0000259" key="11">
    <source>
        <dbReference type="PROSITE" id="PS50054"/>
    </source>
</evidence>
<evidence type="ECO:0000256" key="9">
    <source>
        <dbReference type="ARBA" id="ARBA00048336"/>
    </source>
</evidence>
<proteinExistence type="inferred from homology"/>
<dbReference type="EMBL" id="OX459123">
    <property type="protein sequence ID" value="CAI9108348.1"/>
    <property type="molecule type" value="Genomic_DNA"/>
</dbReference>
<dbReference type="InterPro" id="IPR016130">
    <property type="entry name" value="Tyr_Pase_AS"/>
</dbReference>
<dbReference type="SUPFAM" id="SSF52799">
    <property type="entry name" value="(Phosphotyrosine protein) phosphatases II"/>
    <property type="match status" value="1"/>
</dbReference>
<dbReference type="GO" id="GO:0004722">
    <property type="term" value="F:protein serine/threonine phosphatase activity"/>
    <property type="evidence" value="ECO:0007669"/>
    <property type="project" value="UniProtKB-EC"/>
</dbReference>
<comment type="catalytic activity">
    <reaction evidence="8">
        <text>O-phospho-L-seryl-[protein] + H2O = L-seryl-[protein] + phosphate</text>
        <dbReference type="Rhea" id="RHEA:20629"/>
        <dbReference type="Rhea" id="RHEA-COMP:9863"/>
        <dbReference type="Rhea" id="RHEA-COMP:11604"/>
        <dbReference type="ChEBI" id="CHEBI:15377"/>
        <dbReference type="ChEBI" id="CHEBI:29999"/>
        <dbReference type="ChEBI" id="CHEBI:43474"/>
        <dbReference type="ChEBI" id="CHEBI:83421"/>
        <dbReference type="EC" id="3.1.3.16"/>
    </reaction>
</comment>
<dbReference type="PRINTS" id="PR01908">
    <property type="entry name" value="ADSPHPHTASE"/>
</dbReference>
<evidence type="ECO:0000259" key="12">
    <source>
        <dbReference type="PROSITE" id="PS50056"/>
    </source>
</evidence>
<keyword evidence="7" id="KW-0539">Nucleus</keyword>
<protein>
    <submittedName>
        <fullName evidence="13">OLC1v1007922C2</fullName>
    </submittedName>
</protein>
<gene>
    <name evidence="13" type="ORF">OLC1_LOCUS16449</name>
</gene>
<evidence type="ECO:0000256" key="8">
    <source>
        <dbReference type="ARBA" id="ARBA00047761"/>
    </source>
</evidence>
<evidence type="ECO:0000256" key="7">
    <source>
        <dbReference type="ARBA" id="ARBA00023242"/>
    </source>
</evidence>
<dbReference type="Proteomes" id="UP001161247">
    <property type="component" value="Chromosome 6"/>
</dbReference>
<dbReference type="CDD" id="cd14498">
    <property type="entry name" value="DSP"/>
    <property type="match status" value="1"/>
</dbReference>
<feature type="domain" description="Tyrosine-protein phosphatase" evidence="11">
    <location>
        <begin position="22"/>
        <end position="163"/>
    </location>
</feature>
<evidence type="ECO:0000256" key="6">
    <source>
        <dbReference type="ARBA" id="ARBA00022912"/>
    </source>
</evidence>
<dbReference type="Pfam" id="PF00782">
    <property type="entry name" value="DSPc"/>
    <property type="match status" value="1"/>
</dbReference>